<evidence type="ECO:0000313" key="3">
    <source>
        <dbReference type="Proteomes" id="UP000317238"/>
    </source>
</evidence>
<gene>
    <name evidence="2" type="ORF">Pan14r_41990</name>
</gene>
<feature type="compositionally biased region" description="Basic and acidic residues" evidence="1">
    <location>
        <begin position="10"/>
        <end position="20"/>
    </location>
</feature>
<name>A0A5C5YF39_9PLAN</name>
<sequence>MSRSSSSNRTSDRRGPHRDSQANAGPDEAGPDEAGPNDAGPVNANDGQRPGAVPGTHWRIDGPHVADALPDGQARKSAGSDQSRPGDLSDIALSDWGLGDAGPGRIESTQRSIDDDVSIDDGAFIDADRHVAGDGPRLTAEDALRLHATDLVTRLQAWADRLDAREADLNVRQAELDRRERRVDSMTRQAAMAAAVTSPQPTIDAALSPTFQTAGDRSCAAAARRVAFALGHFGRSR</sequence>
<comment type="caution">
    <text evidence="2">The sequence shown here is derived from an EMBL/GenBank/DDBJ whole genome shotgun (WGS) entry which is preliminary data.</text>
</comment>
<protein>
    <submittedName>
        <fullName evidence="2">Uncharacterized protein</fullName>
    </submittedName>
</protein>
<feature type="region of interest" description="Disordered" evidence="1">
    <location>
        <begin position="1"/>
        <end position="114"/>
    </location>
</feature>
<organism evidence="2 3">
    <name type="scientific">Crateriforma conspicua</name>
    <dbReference type="NCBI Taxonomy" id="2527996"/>
    <lineage>
        <taxon>Bacteria</taxon>
        <taxon>Pseudomonadati</taxon>
        <taxon>Planctomycetota</taxon>
        <taxon>Planctomycetia</taxon>
        <taxon>Planctomycetales</taxon>
        <taxon>Planctomycetaceae</taxon>
        <taxon>Crateriforma</taxon>
    </lineage>
</organism>
<keyword evidence="3" id="KW-1185">Reference proteome</keyword>
<dbReference type="AlphaFoldDB" id="A0A5C5YF39"/>
<dbReference type="Proteomes" id="UP000317238">
    <property type="component" value="Unassembled WGS sequence"/>
</dbReference>
<evidence type="ECO:0000256" key="1">
    <source>
        <dbReference type="SAM" id="MobiDB-lite"/>
    </source>
</evidence>
<reference evidence="2 3" key="1">
    <citation type="submission" date="2019-02" db="EMBL/GenBank/DDBJ databases">
        <title>Deep-cultivation of Planctomycetes and their phenomic and genomic characterization uncovers novel biology.</title>
        <authorList>
            <person name="Wiegand S."/>
            <person name="Jogler M."/>
            <person name="Boedeker C."/>
            <person name="Pinto D."/>
            <person name="Vollmers J."/>
            <person name="Rivas-Marin E."/>
            <person name="Kohn T."/>
            <person name="Peeters S.H."/>
            <person name="Heuer A."/>
            <person name="Rast P."/>
            <person name="Oberbeckmann S."/>
            <person name="Bunk B."/>
            <person name="Jeske O."/>
            <person name="Meyerdierks A."/>
            <person name="Storesund J.E."/>
            <person name="Kallscheuer N."/>
            <person name="Luecker S."/>
            <person name="Lage O.M."/>
            <person name="Pohl T."/>
            <person name="Merkel B.J."/>
            <person name="Hornburger P."/>
            <person name="Mueller R.-W."/>
            <person name="Bruemmer F."/>
            <person name="Labrenz M."/>
            <person name="Spormann A.M."/>
            <person name="Op Den Camp H."/>
            <person name="Overmann J."/>
            <person name="Amann R."/>
            <person name="Jetten M.S.M."/>
            <person name="Mascher T."/>
            <person name="Medema M.H."/>
            <person name="Devos D.P."/>
            <person name="Kaster A.-K."/>
            <person name="Ovreas L."/>
            <person name="Rohde M."/>
            <person name="Galperin M.Y."/>
            <person name="Jogler C."/>
        </authorList>
    </citation>
    <scope>NUCLEOTIDE SEQUENCE [LARGE SCALE GENOMIC DNA]</scope>
    <source>
        <strain evidence="2 3">Pan14r</strain>
    </source>
</reference>
<evidence type="ECO:0000313" key="2">
    <source>
        <dbReference type="EMBL" id="TWT71882.1"/>
    </source>
</evidence>
<accession>A0A5C5YF39</accession>
<proteinExistence type="predicted"/>
<dbReference type="EMBL" id="SJPL01000001">
    <property type="protein sequence ID" value="TWT71882.1"/>
    <property type="molecule type" value="Genomic_DNA"/>
</dbReference>